<feature type="compositionally biased region" description="Polar residues" evidence="1">
    <location>
        <begin position="74"/>
        <end position="86"/>
    </location>
</feature>
<feature type="region of interest" description="Disordered" evidence="1">
    <location>
        <begin position="69"/>
        <end position="88"/>
    </location>
</feature>
<evidence type="ECO:0000313" key="4">
    <source>
        <dbReference type="Proteomes" id="UP001308005"/>
    </source>
</evidence>
<comment type="caution">
    <text evidence="3">The sequence shown here is derived from an EMBL/GenBank/DDBJ whole genome shotgun (WGS) entry which is preliminary data.</text>
</comment>
<keyword evidence="2" id="KW-0812">Transmembrane</keyword>
<keyword evidence="4" id="KW-1185">Reference proteome</keyword>
<reference evidence="4" key="1">
    <citation type="submission" date="2023-07" db="EMBL/GenBank/DDBJ databases">
        <title>The carbon used by Thiothrix.</title>
        <authorList>
            <person name="Chen L."/>
        </authorList>
    </citation>
    <scope>NUCLEOTIDE SEQUENCE [LARGE SCALE GENOMIC DNA]</scope>
</reference>
<evidence type="ECO:0000256" key="2">
    <source>
        <dbReference type="SAM" id="Phobius"/>
    </source>
</evidence>
<keyword evidence="2" id="KW-0472">Membrane</keyword>
<proteinExistence type="predicted"/>
<sequence length="377" mass="43858">MDSHGLTLFILTLATLTGIFLFARWLGRFLNRFELPPDTRLLVLISFVGVVLVASLNFLWQQSASLAPEPPAKTDQNGQAQKPQTETDLDAYESAAYPDLYGLRQEMLKQLEELHTFFVNVRAWAEEMPVQRPFLQKIIDIRWERNQALIKSYQAIDRSRREFWLHYHTGEDHYVRQMFGEEAVRLQKRIQDALGDSHKFQLEEADAISNQAHSCVDLLNAAKLPKPPKGRANAFLPYSGQNRQRVMDMLARKQENSILANLGQLQTSEAQIRDKLAYMLEYRKINTDLLSEVNELVQTWNGALVYNQYAQYRILFSVETLEILERLGIPANNRNYSWLLNQLRELAPKVVKEADEERKTAAYSYNPDIDHQYRRQR</sequence>
<organism evidence="3 4">
    <name type="scientific">Candidatus Thiothrix phosphatis</name>
    <dbReference type="NCBI Taxonomy" id="3112415"/>
    <lineage>
        <taxon>Bacteria</taxon>
        <taxon>Pseudomonadati</taxon>
        <taxon>Pseudomonadota</taxon>
        <taxon>Gammaproteobacteria</taxon>
        <taxon>Thiotrichales</taxon>
        <taxon>Thiotrichaceae</taxon>
        <taxon>Thiothrix</taxon>
    </lineage>
</organism>
<dbReference type="Proteomes" id="UP001308005">
    <property type="component" value="Unassembled WGS sequence"/>
</dbReference>
<protein>
    <submittedName>
        <fullName evidence="3">Uncharacterized protein</fullName>
    </submittedName>
</protein>
<keyword evidence="2" id="KW-1133">Transmembrane helix</keyword>
<name>A0ABU6CWD8_9GAMM</name>
<evidence type="ECO:0000313" key="3">
    <source>
        <dbReference type="EMBL" id="MEB4590388.1"/>
    </source>
</evidence>
<gene>
    <name evidence="3" type="ORF">VSS37_05310</name>
</gene>
<accession>A0ABU6CWD8</accession>
<dbReference type="RefSeq" id="WP_324693688.1">
    <property type="nucleotide sequence ID" value="NZ_JAYMYJ010000043.1"/>
</dbReference>
<dbReference type="EMBL" id="JAYMYJ010000043">
    <property type="protein sequence ID" value="MEB4590388.1"/>
    <property type="molecule type" value="Genomic_DNA"/>
</dbReference>
<evidence type="ECO:0000256" key="1">
    <source>
        <dbReference type="SAM" id="MobiDB-lite"/>
    </source>
</evidence>
<feature type="transmembrane region" description="Helical" evidence="2">
    <location>
        <begin position="39"/>
        <end position="60"/>
    </location>
</feature>
<feature type="transmembrane region" description="Helical" evidence="2">
    <location>
        <begin position="6"/>
        <end position="27"/>
    </location>
</feature>